<dbReference type="PROSITE" id="PS51101">
    <property type="entry name" value="PTS_EIIB_TYPE_4"/>
    <property type="match status" value="1"/>
</dbReference>
<dbReference type="EMBL" id="JXLU01000004">
    <property type="protein sequence ID" value="KIO74342.1"/>
    <property type="molecule type" value="Genomic_DNA"/>
</dbReference>
<evidence type="ECO:0000313" key="9">
    <source>
        <dbReference type="EMBL" id="KIO74342.1"/>
    </source>
</evidence>
<keyword evidence="7" id="KW-0418">Kinase</keyword>
<dbReference type="InterPro" id="IPR004720">
    <property type="entry name" value="PTS_IIB_sorbose-sp"/>
</dbReference>
<reference evidence="9 10" key="1">
    <citation type="submission" date="2015-01" db="EMBL/GenBank/DDBJ databases">
        <title>Draft Genome Sequences of Four Bacillus thermoamylovorans Strains, Isolated From Food Products.</title>
        <authorList>
            <person name="Krawcyk A.O."/>
            <person name="Berendsen E.M."/>
            <person name="Eijlander R.T."/>
            <person name="de Jong A."/>
            <person name="Wells-Bennik M."/>
            <person name="Kuipers O.P."/>
        </authorList>
    </citation>
    <scope>NUCLEOTIDE SEQUENCE [LARGE SCALE GENOMIC DNA]</scope>
    <source>
        <strain evidence="9 10">B4167</strain>
    </source>
</reference>
<dbReference type="Proteomes" id="UP000032076">
    <property type="component" value="Unassembled WGS sequence"/>
</dbReference>
<dbReference type="CDD" id="cd00001">
    <property type="entry name" value="PTS_IIB_man"/>
    <property type="match status" value="1"/>
</dbReference>
<evidence type="ECO:0000256" key="6">
    <source>
        <dbReference type="ARBA" id="ARBA00022683"/>
    </source>
</evidence>
<dbReference type="SUPFAM" id="SSF52728">
    <property type="entry name" value="PTS IIb component"/>
    <property type="match status" value="1"/>
</dbReference>
<keyword evidence="5 9" id="KW-0808">Transferase</keyword>
<sequence length="161" mass="17870">MVSENGIIHVRIDERLIHGQVATMWTNTLKASRIMIVDDQVVKNDMEKMALKLAVPSGIKLSILTASGAIKNISANKYVGQRVFLIVKSPSVLRTLVEGGINLTQITVGNMSSKTNSKQVRKSVSVTDQDIKDFKYLRSKNINIIAQMIPTDEPTNFMELI</sequence>
<accession>A0ABD4AB61</accession>
<dbReference type="Gene3D" id="3.40.35.10">
    <property type="entry name" value="Phosphotransferase system, sorbose subfamily IIB component"/>
    <property type="match status" value="1"/>
</dbReference>
<dbReference type="InterPro" id="IPR036667">
    <property type="entry name" value="PTS_IIB_sorbose-sp_sf"/>
</dbReference>
<organism evidence="9 10">
    <name type="scientific">Caldibacillus thermoamylovorans</name>
    <dbReference type="NCBI Taxonomy" id="35841"/>
    <lineage>
        <taxon>Bacteria</taxon>
        <taxon>Bacillati</taxon>
        <taxon>Bacillota</taxon>
        <taxon>Bacilli</taxon>
        <taxon>Bacillales</taxon>
        <taxon>Bacillaceae</taxon>
        <taxon>Caldibacillus</taxon>
    </lineage>
</organism>
<dbReference type="GO" id="GO:0016301">
    <property type="term" value="F:kinase activity"/>
    <property type="evidence" value="ECO:0007669"/>
    <property type="project" value="UniProtKB-KW"/>
</dbReference>
<dbReference type="Pfam" id="PF03830">
    <property type="entry name" value="PTSIIB_sorb"/>
    <property type="match status" value="1"/>
</dbReference>
<evidence type="ECO:0000259" key="8">
    <source>
        <dbReference type="PROSITE" id="PS51101"/>
    </source>
</evidence>
<gene>
    <name evidence="9" type="ORF">B4167_1470</name>
</gene>
<evidence type="ECO:0000256" key="7">
    <source>
        <dbReference type="ARBA" id="ARBA00022777"/>
    </source>
</evidence>
<dbReference type="AlphaFoldDB" id="A0ABD4AB61"/>
<evidence type="ECO:0000256" key="3">
    <source>
        <dbReference type="ARBA" id="ARBA00022490"/>
    </source>
</evidence>
<dbReference type="GO" id="GO:0005737">
    <property type="term" value="C:cytoplasm"/>
    <property type="evidence" value="ECO:0007669"/>
    <property type="project" value="UniProtKB-SubCell"/>
</dbReference>
<dbReference type="RefSeq" id="WP_041901878.1">
    <property type="nucleotide sequence ID" value="NZ_JXLT01000154.1"/>
</dbReference>
<dbReference type="GO" id="GO:0009401">
    <property type="term" value="P:phosphoenolpyruvate-dependent sugar phosphotransferase system"/>
    <property type="evidence" value="ECO:0007669"/>
    <property type="project" value="UniProtKB-KW"/>
</dbReference>
<evidence type="ECO:0000256" key="5">
    <source>
        <dbReference type="ARBA" id="ARBA00022679"/>
    </source>
</evidence>
<evidence type="ECO:0000313" key="10">
    <source>
        <dbReference type="Proteomes" id="UP000032076"/>
    </source>
</evidence>
<dbReference type="EC" id="2.7.1.69" evidence="9"/>
<comment type="subcellular location">
    <subcellularLocation>
        <location evidence="1">Cytoplasm</location>
    </subcellularLocation>
</comment>
<evidence type="ECO:0000256" key="2">
    <source>
        <dbReference type="ARBA" id="ARBA00022448"/>
    </source>
</evidence>
<keyword evidence="6" id="KW-0598">Phosphotransferase system</keyword>
<proteinExistence type="predicted"/>
<comment type="caution">
    <text evidence="9">The sequence shown here is derived from an EMBL/GenBank/DDBJ whole genome shotgun (WGS) entry which is preliminary data.</text>
</comment>
<evidence type="ECO:0000256" key="4">
    <source>
        <dbReference type="ARBA" id="ARBA00022597"/>
    </source>
</evidence>
<keyword evidence="3" id="KW-0963">Cytoplasm</keyword>
<keyword evidence="2" id="KW-0813">Transport</keyword>
<name>A0ABD4AB61_9BACI</name>
<evidence type="ECO:0000256" key="1">
    <source>
        <dbReference type="ARBA" id="ARBA00004496"/>
    </source>
</evidence>
<keyword evidence="4" id="KW-0762">Sugar transport</keyword>
<feature type="domain" description="PTS EIIB type-4" evidence="8">
    <location>
        <begin position="3"/>
        <end position="161"/>
    </location>
</feature>
<protein>
    <submittedName>
        <fullName evidence="9">PTS system, mannose-specific IIB component</fullName>
        <ecNumber evidence="9">2.7.1.69</ecNumber>
    </submittedName>
</protein>